<evidence type="ECO:0000313" key="8">
    <source>
        <dbReference type="Proteomes" id="UP000252355"/>
    </source>
</evidence>
<keyword evidence="5" id="KW-0805">Transcription regulation</keyword>
<dbReference type="EMBL" id="QOQW01000002">
    <property type="protein sequence ID" value="RCK81209.1"/>
    <property type="molecule type" value="Genomic_DNA"/>
</dbReference>
<evidence type="ECO:0000256" key="1">
    <source>
        <dbReference type="ARBA" id="ARBA00002945"/>
    </source>
</evidence>
<comment type="caution">
    <text evidence="7">The sequence shown here is derived from an EMBL/GenBank/DDBJ whole genome shotgun (WGS) entry which is preliminary data.</text>
</comment>
<dbReference type="InterPro" id="IPR036482">
    <property type="entry name" value="Regulatory_HutP_sf"/>
</dbReference>
<reference evidence="7 8" key="1">
    <citation type="submission" date="2018-05" db="EMBL/GenBank/DDBJ databases">
        <title>A metagenomic window into the 2 km-deep terrestrial subsurface aquifer revealed taxonomically and functionally diverse microbial community comprising novel uncultured bacterial lineages.</title>
        <authorList>
            <person name="Kadnikov V.V."/>
            <person name="Mardanov A.V."/>
            <person name="Beletsky A.V."/>
            <person name="Banks D."/>
            <person name="Pimenov N.V."/>
            <person name="Frank Y.A."/>
            <person name="Karnachuk O.V."/>
            <person name="Ravin N.V."/>
        </authorList>
    </citation>
    <scope>NUCLEOTIDE SEQUENCE [LARGE SCALE GENOMIC DNA]</scope>
    <source>
        <strain evidence="7">BY5</strain>
    </source>
</reference>
<evidence type="ECO:0000256" key="6">
    <source>
        <dbReference type="ARBA" id="ARBA00023163"/>
    </source>
</evidence>
<sequence>MFFESLLVQDGQLSLAKAAMVCAMIANDLDEALVAYLAQRGVRAVITRAGGSGDNLKNKLLRNAFGAAEKSGLLAVSPRNRHAITRLVEDVMRSFDSPLLTVAGGGVKIGLAVHRTDLAMAVFGTLGIPGMDVDYEVSVARTLHHYLEE</sequence>
<comment type="function">
    <text evidence="1">Antiterminator that binds to cis-acting regulatory sequences on the mRNA in the presence of histidine, thereby suppressing transcription termination and activating the hut operon for histidine utilization.</text>
</comment>
<protein>
    <recommendedName>
        <fullName evidence="3">Hut operon positive regulatory protein</fullName>
    </recommendedName>
</protein>
<evidence type="ECO:0000256" key="3">
    <source>
        <dbReference type="ARBA" id="ARBA00019377"/>
    </source>
</evidence>
<proteinExistence type="inferred from homology"/>
<dbReference type="InterPro" id="IPR015111">
    <property type="entry name" value="Regulatory_HutP"/>
</dbReference>
<name>A0A367ZU21_9BACT</name>
<dbReference type="Proteomes" id="UP000252355">
    <property type="component" value="Unassembled WGS sequence"/>
</dbReference>
<organism evidence="7 8">
    <name type="scientific">Candidatus Ozemobacter sibiricus</name>
    <dbReference type="NCBI Taxonomy" id="2268124"/>
    <lineage>
        <taxon>Bacteria</taxon>
        <taxon>Candidatus Ozemobacteria</taxon>
        <taxon>Candidatus Ozemobacterales</taxon>
        <taxon>Candidatus Ozemobacteraceae</taxon>
        <taxon>Candidatus Ozemobacter</taxon>
    </lineage>
</organism>
<keyword evidence="4" id="KW-0694">RNA-binding</keyword>
<accession>A0A367ZU21</accession>
<evidence type="ECO:0000313" key="7">
    <source>
        <dbReference type="EMBL" id="RCK81209.1"/>
    </source>
</evidence>
<evidence type="ECO:0000256" key="4">
    <source>
        <dbReference type="ARBA" id="ARBA00022884"/>
    </source>
</evidence>
<evidence type="ECO:0000256" key="2">
    <source>
        <dbReference type="ARBA" id="ARBA00009992"/>
    </source>
</evidence>
<dbReference type="GO" id="GO:0003723">
    <property type="term" value="F:RNA binding"/>
    <property type="evidence" value="ECO:0007669"/>
    <property type="project" value="UniProtKB-KW"/>
</dbReference>
<evidence type="ECO:0000256" key="5">
    <source>
        <dbReference type="ARBA" id="ARBA00023015"/>
    </source>
</evidence>
<gene>
    <name evidence="7" type="ORF">OZSIB_2078</name>
</gene>
<dbReference type="Pfam" id="PF09021">
    <property type="entry name" value="HutP"/>
    <property type="match status" value="1"/>
</dbReference>
<keyword evidence="6" id="KW-0804">Transcription</keyword>
<dbReference type="AlphaFoldDB" id="A0A367ZU21"/>
<dbReference type="Gene3D" id="3.40.1510.10">
    <property type="entry name" value="Hut operon regulatory protein HutP"/>
    <property type="match status" value="1"/>
</dbReference>
<comment type="similarity">
    <text evidence="2">Belongs to the HutP family.</text>
</comment>